<comment type="caution">
    <text evidence="2">The sequence shown here is derived from an EMBL/GenBank/DDBJ whole genome shotgun (WGS) entry which is preliminary data.</text>
</comment>
<proteinExistence type="predicted"/>
<dbReference type="GO" id="GO:0016887">
    <property type="term" value="F:ATP hydrolysis activity"/>
    <property type="evidence" value="ECO:0007669"/>
    <property type="project" value="InterPro"/>
</dbReference>
<reference evidence="2 3" key="1">
    <citation type="submission" date="2016-10" db="EMBL/GenBank/DDBJ databases">
        <authorList>
            <person name="Varghese N."/>
            <person name="Submissions S."/>
        </authorList>
    </citation>
    <scope>NUCLEOTIDE SEQUENCE [LARGE SCALE GENOMIC DNA]</scope>
    <source>
        <strain evidence="2 3">DSM 29073</strain>
    </source>
</reference>
<dbReference type="PANTHER" id="PTHR40396">
    <property type="entry name" value="ATPASE-LIKE PROTEIN"/>
    <property type="match status" value="1"/>
</dbReference>
<accession>A0A8G2BTS3</accession>
<dbReference type="EMBL" id="FNVS01000001">
    <property type="protein sequence ID" value="SEF44278.1"/>
    <property type="molecule type" value="Genomic_DNA"/>
</dbReference>
<name>A0A8G2BTS3_9BACT</name>
<dbReference type="SUPFAM" id="SSF52540">
    <property type="entry name" value="P-loop containing nucleoside triphosphate hydrolases"/>
    <property type="match status" value="1"/>
</dbReference>
<evidence type="ECO:0000313" key="3">
    <source>
        <dbReference type="Proteomes" id="UP000236725"/>
    </source>
</evidence>
<organism evidence="2 3">
    <name type="scientific">Parabacteroides chinchillae</name>
    <dbReference type="NCBI Taxonomy" id="871327"/>
    <lineage>
        <taxon>Bacteria</taxon>
        <taxon>Pseudomonadati</taxon>
        <taxon>Bacteroidota</taxon>
        <taxon>Bacteroidia</taxon>
        <taxon>Bacteroidales</taxon>
        <taxon>Tannerellaceae</taxon>
        <taxon>Parabacteroides</taxon>
    </lineage>
</organism>
<dbReference type="Gene3D" id="3.40.50.300">
    <property type="entry name" value="P-loop containing nucleotide triphosphate hydrolases"/>
    <property type="match status" value="1"/>
</dbReference>
<evidence type="ECO:0000313" key="2">
    <source>
        <dbReference type="EMBL" id="SEF44278.1"/>
    </source>
</evidence>
<sequence>MIVNFSIQNYGSIKDTICLSFEATNSKDLEEYYVIPVELSNGKSIRLLKLGLIYGANASGKTTILKSLNFLRRTILKPLDKKDSKFNFEPFLLDNTSSSQPTSFALEFIQNKVKYLYEIQLTKYAVISEKLYIYNPSKSLVYERATNLEKQLTSISLGNKISLKKEFLNSLEANTLWNNTVLGGFQKTNIDFNELHEVTRWFKDNLLPIITPKTNLFSYISSRIETKEINKNNVVSLLKKADFNISDILIEETTRILNQDVLRQLFLLSDIKNEEDTLDETKKTYPVKEKRILLQHHIGNDSYSLKYEQESAGTQRYYQFCGLLDLLIRKNKILPIDEVESSLHPDLLKYFLLTFLTNSKHSQLILTTHFREFLLEKDIFRNDMIWFTERKEDSSTDLYSLDDFNTSVIRNTSSVYNAYKIGKLGATPNLGDYYIELEE</sequence>
<dbReference type="AlphaFoldDB" id="A0A8G2BTS3"/>
<dbReference type="Proteomes" id="UP000236725">
    <property type="component" value="Unassembled WGS sequence"/>
</dbReference>
<gene>
    <name evidence="2" type="ORF">SAMN05444001_101212</name>
</gene>
<dbReference type="InterPro" id="IPR003959">
    <property type="entry name" value="ATPase_AAA_core"/>
</dbReference>
<dbReference type="InterPro" id="IPR027417">
    <property type="entry name" value="P-loop_NTPase"/>
</dbReference>
<dbReference type="GO" id="GO:0005524">
    <property type="term" value="F:ATP binding"/>
    <property type="evidence" value="ECO:0007669"/>
    <property type="project" value="InterPro"/>
</dbReference>
<evidence type="ECO:0000259" key="1">
    <source>
        <dbReference type="Pfam" id="PF13304"/>
    </source>
</evidence>
<dbReference type="RefSeq" id="WP_103982173.1">
    <property type="nucleotide sequence ID" value="NZ_FNVS01000001.1"/>
</dbReference>
<dbReference type="PANTHER" id="PTHR40396:SF1">
    <property type="entry name" value="ATPASE AAA-TYPE CORE DOMAIN-CONTAINING PROTEIN"/>
    <property type="match status" value="1"/>
</dbReference>
<protein>
    <submittedName>
        <fullName evidence="2">ATPase/GTPase, AAA15 family</fullName>
    </submittedName>
</protein>
<keyword evidence="3" id="KW-1185">Reference proteome</keyword>
<feature type="domain" description="ATPase AAA-type core" evidence="1">
    <location>
        <begin position="53"/>
        <end position="369"/>
    </location>
</feature>
<dbReference type="Pfam" id="PF13304">
    <property type="entry name" value="AAA_21"/>
    <property type="match status" value="1"/>
</dbReference>